<name>A0A7G6E0L0_THEFR</name>
<evidence type="ECO:0000313" key="1">
    <source>
        <dbReference type="EMBL" id="QNB45614.1"/>
    </source>
</evidence>
<dbReference type="Proteomes" id="UP000515847">
    <property type="component" value="Chromosome"/>
</dbReference>
<dbReference type="EMBL" id="CP045798">
    <property type="protein sequence ID" value="QNB45614.1"/>
    <property type="molecule type" value="Genomic_DNA"/>
</dbReference>
<reference evidence="1 2" key="1">
    <citation type="journal article" date="2019" name="Front. Microbiol.">
        <title>Thermoanaerosceptrum fracticalcis gen. nov. sp. nov., a Novel Fumarate-Fermenting Microorganism From a Deep Fractured Carbonate Aquifer of the US Great Basin.</title>
        <authorList>
            <person name="Hamilton-Brehm S.D."/>
            <person name="Stewart L.E."/>
            <person name="Zavarin M."/>
            <person name="Caldwell M."/>
            <person name="Lawson P.A."/>
            <person name="Onstott T.C."/>
            <person name="Grzymski J."/>
            <person name="Neveux I."/>
            <person name="Lollar B.S."/>
            <person name="Russell C.E."/>
            <person name="Moser D.P."/>
        </authorList>
    </citation>
    <scope>NUCLEOTIDE SEQUENCE [LARGE SCALE GENOMIC DNA]</scope>
    <source>
        <strain evidence="1 2">DRI-13</strain>
    </source>
</reference>
<organism evidence="1 2">
    <name type="scientific">Thermanaerosceptrum fracticalcis</name>
    <dbReference type="NCBI Taxonomy" id="1712410"/>
    <lineage>
        <taxon>Bacteria</taxon>
        <taxon>Bacillati</taxon>
        <taxon>Bacillota</taxon>
        <taxon>Clostridia</taxon>
        <taxon>Eubacteriales</taxon>
        <taxon>Peptococcaceae</taxon>
        <taxon>Thermanaerosceptrum</taxon>
    </lineage>
</organism>
<dbReference type="AlphaFoldDB" id="A0A7G6E0L0"/>
<dbReference type="RefSeq" id="WP_034419944.1">
    <property type="nucleotide sequence ID" value="NZ_CP045798.1"/>
</dbReference>
<keyword evidence="2" id="KW-1185">Reference proteome</keyword>
<sequence length="115" mass="12906">MVVSKFGPGFATCTTVSNTSFRNSGSQFSKEEHHFLTLQTGQGLNESELVDALVELWGKDVKDFKKMEVPIEEKYGGSYCQGKLPFFRGPTIMKTLAEYAKNINIGVDLRQPYFV</sequence>
<gene>
    <name evidence="1" type="ORF">BR63_04345</name>
</gene>
<protein>
    <submittedName>
        <fullName evidence="1">Uncharacterized protein</fullName>
    </submittedName>
</protein>
<evidence type="ECO:0000313" key="2">
    <source>
        <dbReference type="Proteomes" id="UP000515847"/>
    </source>
</evidence>
<dbReference type="KEGG" id="tfr:BR63_04345"/>
<proteinExistence type="predicted"/>
<accession>A0A7G6E0L0</accession>